<keyword evidence="2" id="KW-1185">Reference proteome</keyword>
<sequence>MKPVKAKNGIRPFTLVLFLLLAGAGYVAFKVVNQGASVRSAIAGPETVVSETVSLDEGAAKYYGFSLPTQGKVEVTVAAAPKSVNVYLMDEQDWQAYSKARQKVTGGKFTYRQAPSARSVLNMKQSDLLPAGSWRVVVERPQEALLFGDSTAATLTIVAY</sequence>
<dbReference type="Proteomes" id="UP000007089">
    <property type="component" value="Chromosome"/>
</dbReference>
<dbReference type="EMBL" id="CP001359">
    <property type="protein sequence ID" value="ACL64447.1"/>
    <property type="molecule type" value="Genomic_DNA"/>
</dbReference>
<evidence type="ECO:0000313" key="2">
    <source>
        <dbReference type="Proteomes" id="UP000007089"/>
    </source>
</evidence>
<name>B8JF90_ANAD2</name>
<dbReference type="KEGG" id="acp:A2cp1_1098"/>
<dbReference type="HOGENOM" id="CLU_1648599_0_0_7"/>
<accession>B8JF90</accession>
<protein>
    <submittedName>
        <fullName evidence="1">Uncharacterized protein</fullName>
    </submittedName>
</protein>
<proteinExistence type="predicted"/>
<gene>
    <name evidence="1" type="ordered locus">A2cp1_1098</name>
</gene>
<reference evidence="1" key="1">
    <citation type="submission" date="2009-01" db="EMBL/GenBank/DDBJ databases">
        <title>Complete sequence of Anaeromyxobacter dehalogenans 2CP-1.</title>
        <authorList>
            <consortium name="US DOE Joint Genome Institute"/>
            <person name="Lucas S."/>
            <person name="Copeland A."/>
            <person name="Lapidus A."/>
            <person name="Glavina del Rio T."/>
            <person name="Dalin E."/>
            <person name="Tice H."/>
            <person name="Bruce D."/>
            <person name="Goodwin L."/>
            <person name="Pitluck S."/>
            <person name="Saunders E."/>
            <person name="Brettin T."/>
            <person name="Detter J.C."/>
            <person name="Han C."/>
            <person name="Larimer F."/>
            <person name="Land M."/>
            <person name="Hauser L."/>
            <person name="Kyrpides N."/>
            <person name="Ovchinnikova G."/>
            <person name="Beliaev A.S."/>
            <person name="Richardson P."/>
        </authorList>
    </citation>
    <scope>NUCLEOTIDE SEQUENCE</scope>
    <source>
        <strain evidence="1">2CP-1</strain>
    </source>
</reference>
<evidence type="ECO:0000313" key="1">
    <source>
        <dbReference type="EMBL" id="ACL64447.1"/>
    </source>
</evidence>
<organism evidence="1 2">
    <name type="scientific">Anaeromyxobacter dehalogenans (strain ATCC BAA-258 / DSM 21875 / 2CP-1)</name>
    <dbReference type="NCBI Taxonomy" id="455488"/>
    <lineage>
        <taxon>Bacteria</taxon>
        <taxon>Pseudomonadati</taxon>
        <taxon>Myxococcota</taxon>
        <taxon>Myxococcia</taxon>
        <taxon>Myxococcales</taxon>
        <taxon>Cystobacterineae</taxon>
        <taxon>Anaeromyxobacteraceae</taxon>
        <taxon>Anaeromyxobacter</taxon>
    </lineage>
</organism>
<dbReference type="AlphaFoldDB" id="B8JF90"/>